<dbReference type="AlphaFoldDB" id="A0A919GMC7"/>
<dbReference type="Pfam" id="PF13530">
    <property type="entry name" value="SCP2_2"/>
    <property type="match status" value="1"/>
</dbReference>
<dbReference type="GO" id="GO:0030649">
    <property type="term" value="P:aminoglycoside antibiotic catabolic process"/>
    <property type="evidence" value="ECO:0007669"/>
    <property type="project" value="TreeGrafter"/>
</dbReference>
<dbReference type="EMBL" id="BNCD01000026">
    <property type="protein sequence ID" value="GHH87126.1"/>
    <property type="molecule type" value="Genomic_DNA"/>
</dbReference>
<dbReference type="Pfam" id="PF17668">
    <property type="entry name" value="Acetyltransf_17"/>
    <property type="match status" value="1"/>
</dbReference>
<feature type="domain" description="N-acetyltransferase" evidence="5">
    <location>
        <begin position="3"/>
        <end position="164"/>
    </location>
</feature>
<dbReference type="SUPFAM" id="SSF55718">
    <property type="entry name" value="SCP-like"/>
    <property type="match status" value="1"/>
</dbReference>
<dbReference type="HAMAP" id="MF_01812">
    <property type="entry name" value="Eis"/>
    <property type="match status" value="1"/>
</dbReference>
<organism evidence="6 7">
    <name type="scientific">Streptomyces sulfonofaciens</name>
    <dbReference type="NCBI Taxonomy" id="68272"/>
    <lineage>
        <taxon>Bacteria</taxon>
        <taxon>Bacillati</taxon>
        <taxon>Actinomycetota</taxon>
        <taxon>Actinomycetes</taxon>
        <taxon>Kitasatosporales</taxon>
        <taxon>Streptomycetaceae</taxon>
        <taxon>Streptomyces</taxon>
    </lineage>
</organism>
<evidence type="ECO:0000256" key="4">
    <source>
        <dbReference type="HAMAP-Rule" id="MF_01812"/>
    </source>
</evidence>
<dbReference type="PANTHER" id="PTHR37817">
    <property type="entry name" value="N-ACETYLTRANSFERASE EIS"/>
    <property type="match status" value="1"/>
</dbReference>
<proteinExistence type="inferred from homology"/>
<sequence length="410" mass="45739">MTTDLRVLRTDEWDRWFESMLLAFGRTGEGEGEERRSFWQAVIDPERAVGLWDGEECVGATAMHAFRMTVPGGSLVSTGGFGMVSVATTHRRRGLLRAMMRYQLDRLRKWNEPLAVVTATEPGIYGRFGFGPAVEELWFDIDSSRVRVAEVAGEDALVLRRARPEDSVVRELCERLYAEDVPRRPGMLERMPGWERLPFLDDPRQRPGRSSLQCVMASRDGEPVGFVTYRIEPRPGANGIVHLSALHAADPAAHAALWRLLFDVDLTSTVHAHGRPVDDPLQYLVSDVRRSNMQLRDALYLRLVDVGAALAARTYRAPVDVVLDVSDAFCPWNERRWLLRGDRQGATCVRTERPADLAMTARDLATVYLGGVQMAALARVGRVRELTAGTLDATSLAFGSDAAPWLPHGF</sequence>
<dbReference type="InterPro" id="IPR036527">
    <property type="entry name" value="SCP2_sterol-bd_dom_sf"/>
</dbReference>
<dbReference type="PROSITE" id="PS51186">
    <property type="entry name" value="GNAT"/>
    <property type="match status" value="1"/>
</dbReference>
<feature type="active site" description="Proton donor" evidence="4">
    <location>
        <position position="125"/>
    </location>
</feature>
<keyword evidence="7" id="KW-1185">Reference proteome</keyword>
<dbReference type="InterPro" id="IPR022902">
    <property type="entry name" value="NAcTrfase_Eis"/>
</dbReference>
<evidence type="ECO:0000256" key="2">
    <source>
        <dbReference type="ARBA" id="ARBA00022679"/>
    </source>
</evidence>
<feature type="binding site" evidence="4">
    <location>
        <begin position="120"/>
        <end position="121"/>
    </location>
    <ligand>
        <name>acetyl-CoA</name>
        <dbReference type="ChEBI" id="CHEBI:57288"/>
    </ligand>
</feature>
<dbReference type="GO" id="GO:0034069">
    <property type="term" value="F:aminoglycoside N-acetyltransferase activity"/>
    <property type="evidence" value="ECO:0007669"/>
    <property type="project" value="TreeGrafter"/>
</dbReference>
<comment type="similarity">
    <text evidence="1 4">Belongs to the acetyltransferase Eis family.</text>
</comment>
<comment type="subunit">
    <text evidence="4">Homohexamer; trimer of dimers.</text>
</comment>
<feature type="active site" description="Proton acceptor; via carboxylate" evidence="4">
    <location>
        <position position="410"/>
    </location>
</feature>
<dbReference type="InterPro" id="IPR051554">
    <property type="entry name" value="Acetyltransferase_Eis"/>
</dbReference>
<dbReference type="PANTHER" id="PTHR37817:SF1">
    <property type="entry name" value="N-ACETYLTRANSFERASE EIS"/>
    <property type="match status" value="1"/>
</dbReference>
<dbReference type="RefSeq" id="WP_189937778.1">
    <property type="nucleotide sequence ID" value="NZ_BNCD01000026.1"/>
</dbReference>
<keyword evidence="3 4" id="KW-0012">Acyltransferase</keyword>
<dbReference type="SUPFAM" id="SSF55729">
    <property type="entry name" value="Acyl-CoA N-acyltransferases (Nat)"/>
    <property type="match status" value="1"/>
</dbReference>
<reference evidence="6" key="1">
    <citation type="journal article" date="2014" name="Int. J. Syst. Evol. Microbiol.">
        <title>Complete genome sequence of Corynebacterium casei LMG S-19264T (=DSM 44701T), isolated from a smear-ripened cheese.</title>
        <authorList>
            <consortium name="US DOE Joint Genome Institute (JGI-PGF)"/>
            <person name="Walter F."/>
            <person name="Albersmeier A."/>
            <person name="Kalinowski J."/>
            <person name="Ruckert C."/>
        </authorList>
    </citation>
    <scope>NUCLEOTIDE SEQUENCE</scope>
    <source>
        <strain evidence="6">JCM 5069</strain>
    </source>
</reference>
<evidence type="ECO:0000256" key="3">
    <source>
        <dbReference type="ARBA" id="ARBA00023315"/>
    </source>
</evidence>
<evidence type="ECO:0000313" key="7">
    <source>
        <dbReference type="Proteomes" id="UP000603708"/>
    </source>
</evidence>
<keyword evidence="2 4" id="KW-0808">Transferase</keyword>
<dbReference type="InterPro" id="IPR016181">
    <property type="entry name" value="Acyl_CoA_acyltransferase"/>
</dbReference>
<dbReference type="Pfam" id="PF13527">
    <property type="entry name" value="Acetyltransf_9"/>
    <property type="match status" value="1"/>
</dbReference>
<reference evidence="6" key="2">
    <citation type="submission" date="2020-09" db="EMBL/GenBank/DDBJ databases">
        <authorList>
            <person name="Sun Q."/>
            <person name="Ohkuma M."/>
        </authorList>
    </citation>
    <scope>NUCLEOTIDE SEQUENCE</scope>
    <source>
        <strain evidence="6">JCM 5069</strain>
    </source>
</reference>
<dbReference type="InterPro" id="IPR025559">
    <property type="entry name" value="Eis_dom"/>
</dbReference>
<name>A0A919GMC7_9ACTN</name>
<dbReference type="Gene3D" id="3.40.630.30">
    <property type="match status" value="2"/>
</dbReference>
<comment type="caution">
    <text evidence="6">The sequence shown here is derived from an EMBL/GenBank/DDBJ whole genome shotgun (WGS) entry which is preliminary data.</text>
</comment>
<protein>
    <submittedName>
        <fullName evidence="6">UPF0256 protein</fullName>
    </submittedName>
</protein>
<feature type="binding site" evidence="4">
    <location>
        <begin position="84"/>
        <end position="86"/>
    </location>
    <ligand>
        <name>acetyl-CoA</name>
        <dbReference type="ChEBI" id="CHEBI:57288"/>
    </ligand>
</feature>
<dbReference type="Proteomes" id="UP000603708">
    <property type="component" value="Unassembled WGS sequence"/>
</dbReference>
<evidence type="ECO:0000259" key="5">
    <source>
        <dbReference type="PROSITE" id="PS51186"/>
    </source>
</evidence>
<dbReference type="InterPro" id="IPR041380">
    <property type="entry name" value="Acetyltransf_17"/>
</dbReference>
<dbReference type="InterPro" id="IPR000182">
    <property type="entry name" value="GNAT_dom"/>
</dbReference>
<gene>
    <name evidence="6" type="ORF">GCM10018793_61710</name>
</gene>
<accession>A0A919GMC7</accession>
<dbReference type="Gene3D" id="3.30.1050.10">
    <property type="entry name" value="SCP2 sterol-binding domain"/>
    <property type="match status" value="1"/>
</dbReference>
<feature type="binding site" evidence="4">
    <location>
        <begin position="92"/>
        <end position="97"/>
    </location>
    <ligand>
        <name>acetyl-CoA</name>
        <dbReference type="ChEBI" id="CHEBI:57288"/>
    </ligand>
</feature>
<dbReference type="NCBIfam" id="NF002367">
    <property type="entry name" value="PRK01346.1-4"/>
    <property type="match status" value="1"/>
</dbReference>
<evidence type="ECO:0000313" key="6">
    <source>
        <dbReference type="EMBL" id="GHH87126.1"/>
    </source>
</evidence>
<evidence type="ECO:0000256" key="1">
    <source>
        <dbReference type="ARBA" id="ARBA00009213"/>
    </source>
</evidence>